<name>A0A0L0FZ43_9EUKA</name>
<dbReference type="Pfam" id="PF04563">
    <property type="entry name" value="RNA_pol_Rpb2_1"/>
    <property type="match status" value="1"/>
</dbReference>
<evidence type="ECO:0000256" key="11">
    <source>
        <dbReference type="RuleBase" id="RU000434"/>
    </source>
</evidence>
<feature type="domain" description="RNA polymerase Rpb2" evidence="14">
    <location>
        <begin position="987"/>
        <end position="1072"/>
    </location>
</feature>
<dbReference type="Gene3D" id="2.40.50.150">
    <property type="match status" value="1"/>
</dbReference>
<dbReference type="Pfam" id="PF04561">
    <property type="entry name" value="RNA_pol_Rpb2_2"/>
    <property type="match status" value="1"/>
</dbReference>
<dbReference type="GeneID" id="25906125"/>
<dbReference type="FunFam" id="3.90.1100.10:FF:000021">
    <property type="entry name" value="DNA-directed RNA polymerase subunit beta"/>
    <property type="match status" value="1"/>
</dbReference>
<dbReference type="GO" id="GO:0006351">
    <property type="term" value="P:DNA-templated transcription"/>
    <property type="evidence" value="ECO:0007669"/>
    <property type="project" value="InterPro"/>
</dbReference>
<dbReference type="InterPro" id="IPR007121">
    <property type="entry name" value="RNA_pol_bsu_CS"/>
</dbReference>
<feature type="domain" description="RNA polymerase Rpb2" evidence="18">
    <location>
        <begin position="479"/>
        <end position="540"/>
    </location>
</feature>
<dbReference type="Pfam" id="PF00562">
    <property type="entry name" value="RNA_pol_Rpb2_6"/>
    <property type="match status" value="1"/>
</dbReference>
<feature type="domain" description="RNA polymerase Rpb2" evidence="17">
    <location>
        <begin position="380"/>
        <end position="442"/>
    </location>
</feature>
<comment type="function">
    <text evidence="12">DNA-dependent RNA polymerase catalyzes the transcription of DNA into RNA using the four ribonucleoside triphosphates as substrates.</text>
</comment>
<protein>
    <recommendedName>
        <fullName evidence="12">DNA-directed RNA polymerase subunit beta</fullName>
        <ecNumber evidence="12">2.7.7.6</ecNumber>
    </recommendedName>
</protein>
<dbReference type="RefSeq" id="XP_014155994.1">
    <property type="nucleotide sequence ID" value="XM_014300519.1"/>
</dbReference>
<dbReference type="PANTHER" id="PTHR20856">
    <property type="entry name" value="DNA-DIRECTED RNA POLYMERASE I SUBUNIT 2"/>
    <property type="match status" value="1"/>
</dbReference>
<dbReference type="FunFam" id="3.90.1110.10:FF:000006">
    <property type="entry name" value="DNA-directed RNA polymerase subunit beta"/>
    <property type="match status" value="1"/>
</dbReference>
<evidence type="ECO:0000256" key="9">
    <source>
        <dbReference type="ARBA" id="ARBA00023242"/>
    </source>
</evidence>
<dbReference type="FunFam" id="3.90.1800.10:FF:000002">
    <property type="entry name" value="DNA-directed RNA polymerase subunit beta"/>
    <property type="match status" value="1"/>
</dbReference>
<dbReference type="InterPro" id="IPR007642">
    <property type="entry name" value="RNA_pol_Rpb2_2"/>
</dbReference>
<dbReference type="GO" id="GO:0005634">
    <property type="term" value="C:nucleus"/>
    <property type="evidence" value="ECO:0007669"/>
    <property type="project" value="UniProtKB-SubCell"/>
</dbReference>
<comment type="subcellular location">
    <subcellularLocation>
        <location evidence="1">Nucleus</location>
    </subcellularLocation>
</comment>
<evidence type="ECO:0000256" key="12">
    <source>
        <dbReference type="RuleBase" id="RU363031"/>
    </source>
</evidence>
<keyword evidence="8 12" id="KW-0804">Transcription</keyword>
<dbReference type="InterPro" id="IPR007120">
    <property type="entry name" value="DNA-dir_RNAP_su2_dom"/>
</dbReference>
<dbReference type="Pfam" id="PF04565">
    <property type="entry name" value="RNA_pol_Rpb2_3"/>
    <property type="match status" value="1"/>
</dbReference>
<comment type="catalytic activity">
    <reaction evidence="10 12">
        <text>RNA(n) + a ribonucleoside 5'-triphosphate = RNA(n+1) + diphosphate</text>
        <dbReference type="Rhea" id="RHEA:21248"/>
        <dbReference type="Rhea" id="RHEA-COMP:14527"/>
        <dbReference type="Rhea" id="RHEA-COMP:17342"/>
        <dbReference type="ChEBI" id="CHEBI:33019"/>
        <dbReference type="ChEBI" id="CHEBI:61557"/>
        <dbReference type="ChEBI" id="CHEBI:140395"/>
        <dbReference type="EC" id="2.7.7.6"/>
    </reaction>
</comment>
<evidence type="ECO:0000259" key="15">
    <source>
        <dbReference type="Pfam" id="PF04561"/>
    </source>
</evidence>
<dbReference type="eggNOG" id="KOG0215">
    <property type="taxonomic scope" value="Eukaryota"/>
</dbReference>
<keyword evidence="6" id="KW-0479">Metal-binding</keyword>
<dbReference type="AlphaFoldDB" id="A0A0L0FZ43"/>
<dbReference type="GO" id="GO:0003677">
    <property type="term" value="F:DNA binding"/>
    <property type="evidence" value="ECO:0007669"/>
    <property type="project" value="InterPro"/>
</dbReference>
<dbReference type="Pfam" id="PF04566">
    <property type="entry name" value="RNA_pol_Rpb2_4"/>
    <property type="match status" value="1"/>
</dbReference>
<evidence type="ECO:0000256" key="5">
    <source>
        <dbReference type="ARBA" id="ARBA00022695"/>
    </source>
</evidence>
<evidence type="ECO:0000256" key="1">
    <source>
        <dbReference type="ARBA" id="ARBA00004123"/>
    </source>
</evidence>
<evidence type="ECO:0000259" key="14">
    <source>
        <dbReference type="Pfam" id="PF04560"/>
    </source>
</evidence>
<dbReference type="EMBL" id="KQ241961">
    <property type="protein sequence ID" value="KNC82092.1"/>
    <property type="molecule type" value="Genomic_DNA"/>
</dbReference>
<dbReference type="OrthoDB" id="10248617at2759"/>
<organism evidence="20 21">
    <name type="scientific">Sphaeroforma arctica JP610</name>
    <dbReference type="NCBI Taxonomy" id="667725"/>
    <lineage>
        <taxon>Eukaryota</taxon>
        <taxon>Ichthyosporea</taxon>
        <taxon>Ichthyophonida</taxon>
        <taxon>Sphaeroforma</taxon>
    </lineage>
</organism>
<dbReference type="InterPro" id="IPR007641">
    <property type="entry name" value="RNA_pol_Rpb2_7"/>
</dbReference>
<dbReference type="InterPro" id="IPR007645">
    <property type="entry name" value="RNA_pol_Rpb2_3"/>
</dbReference>
<evidence type="ECO:0000259" key="16">
    <source>
        <dbReference type="Pfam" id="PF04563"/>
    </source>
</evidence>
<dbReference type="GO" id="GO:0032549">
    <property type="term" value="F:ribonucleoside binding"/>
    <property type="evidence" value="ECO:0007669"/>
    <property type="project" value="InterPro"/>
</dbReference>
<dbReference type="Pfam" id="PF04560">
    <property type="entry name" value="RNA_pol_Rpb2_7"/>
    <property type="match status" value="1"/>
</dbReference>
<gene>
    <name evidence="20" type="ORF">SARC_05621</name>
</gene>
<evidence type="ECO:0000313" key="21">
    <source>
        <dbReference type="Proteomes" id="UP000054560"/>
    </source>
</evidence>
<dbReference type="STRING" id="667725.A0A0L0FZ43"/>
<dbReference type="Gene3D" id="2.40.270.10">
    <property type="entry name" value="DNA-directed RNA polymerase, subunit 2, domain 6"/>
    <property type="match status" value="1"/>
</dbReference>
<feature type="domain" description="RNA polymerase beta subunit protrusion" evidence="16">
    <location>
        <begin position="9"/>
        <end position="338"/>
    </location>
</feature>
<evidence type="ECO:0000259" key="17">
    <source>
        <dbReference type="Pfam" id="PF04565"/>
    </source>
</evidence>
<dbReference type="EC" id="2.7.7.6" evidence="12"/>
<dbReference type="InterPro" id="IPR007646">
    <property type="entry name" value="RNA_pol_Rpb2_4"/>
</dbReference>
<comment type="similarity">
    <text evidence="2 11">Belongs to the RNA polymerase beta chain family.</text>
</comment>
<evidence type="ECO:0000259" key="19">
    <source>
        <dbReference type="Pfam" id="PF04567"/>
    </source>
</evidence>
<keyword evidence="9" id="KW-0539">Nucleus</keyword>
<accession>A0A0L0FZ43</accession>
<evidence type="ECO:0000256" key="6">
    <source>
        <dbReference type="ARBA" id="ARBA00022723"/>
    </source>
</evidence>
<dbReference type="Gene3D" id="3.90.1100.10">
    <property type="match status" value="2"/>
</dbReference>
<dbReference type="GO" id="GO:0046872">
    <property type="term" value="F:metal ion binding"/>
    <property type="evidence" value="ECO:0007669"/>
    <property type="project" value="UniProtKB-KW"/>
</dbReference>
<dbReference type="Pfam" id="PF04567">
    <property type="entry name" value="RNA_pol_Rpb2_5"/>
    <property type="match status" value="1"/>
</dbReference>
<evidence type="ECO:0000313" key="20">
    <source>
        <dbReference type="EMBL" id="KNC82092.1"/>
    </source>
</evidence>
<proteinExistence type="inferred from homology"/>
<dbReference type="FunFam" id="2.40.270.10:FF:000011">
    <property type="entry name" value="DNA-directed RNA polymerase subunit beta"/>
    <property type="match status" value="1"/>
</dbReference>
<feature type="domain" description="DNA-directed RNA polymerase subunit 2 hybrid-binding" evidence="13">
    <location>
        <begin position="610"/>
        <end position="984"/>
    </location>
</feature>
<evidence type="ECO:0000259" key="18">
    <source>
        <dbReference type="Pfam" id="PF04566"/>
    </source>
</evidence>
<evidence type="ECO:0000259" key="13">
    <source>
        <dbReference type="Pfam" id="PF00562"/>
    </source>
</evidence>
<feature type="domain" description="RNA polymerase Rpb2" evidence="15">
    <location>
        <begin position="117"/>
        <end position="300"/>
    </location>
</feature>
<dbReference type="InterPro" id="IPR007647">
    <property type="entry name" value="RNA_pol_Rpb2_5"/>
</dbReference>
<keyword evidence="5 12" id="KW-0548">Nucleotidyltransferase</keyword>
<dbReference type="GO" id="GO:0003899">
    <property type="term" value="F:DNA-directed RNA polymerase activity"/>
    <property type="evidence" value="ECO:0007669"/>
    <property type="project" value="UniProtKB-EC"/>
</dbReference>
<dbReference type="Gene3D" id="3.90.1800.10">
    <property type="entry name" value="RNA polymerase alpha subunit dimerisation domain"/>
    <property type="match status" value="1"/>
</dbReference>
<dbReference type="GO" id="GO:0000428">
    <property type="term" value="C:DNA-directed RNA polymerase complex"/>
    <property type="evidence" value="ECO:0007669"/>
    <property type="project" value="UniProtKB-KW"/>
</dbReference>
<dbReference type="InterPro" id="IPR007644">
    <property type="entry name" value="RNA_pol_bsu_protrusion"/>
</dbReference>
<keyword evidence="21" id="KW-1185">Reference proteome</keyword>
<dbReference type="FunFam" id="2.40.270.10:FF:000006">
    <property type="entry name" value="DNA-directed RNA polymerase subunit beta"/>
    <property type="match status" value="1"/>
</dbReference>
<evidence type="ECO:0000256" key="3">
    <source>
        <dbReference type="ARBA" id="ARBA00022478"/>
    </source>
</evidence>
<evidence type="ECO:0000256" key="7">
    <source>
        <dbReference type="ARBA" id="ARBA00022833"/>
    </source>
</evidence>
<keyword evidence="4 12" id="KW-0808">Transferase</keyword>
<reference evidence="20 21" key="1">
    <citation type="submission" date="2011-02" db="EMBL/GenBank/DDBJ databases">
        <title>The Genome Sequence of Sphaeroforma arctica JP610.</title>
        <authorList>
            <consortium name="The Broad Institute Genome Sequencing Platform"/>
            <person name="Russ C."/>
            <person name="Cuomo C."/>
            <person name="Young S.K."/>
            <person name="Zeng Q."/>
            <person name="Gargeya S."/>
            <person name="Alvarado L."/>
            <person name="Berlin A."/>
            <person name="Chapman S.B."/>
            <person name="Chen Z."/>
            <person name="Freedman E."/>
            <person name="Gellesch M."/>
            <person name="Goldberg J."/>
            <person name="Griggs A."/>
            <person name="Gujja S."/>
            <person name="Heilman E."/>
            <person name="Heiman D."/>
            <person name="Howarth C."/>
            <person name="Mehta T."/>
            <person name="Neiman D."/>
            <person name="Pearson M."/>
            <person name="Roberts A."/>
            <person name="Saif S."/>
            <person name="Shea T."/>
            <person name="Shenoy N."/>
            <person name="Sisk P."/>
            <person name="Stolte C."/>
            <person name="Sykes S."/>
            <person name="White J."/>
            <person name="Yandava C."/>
            <person name="Burger G."/>
            <person name="Gray M.W."/>
            <person name="Holland P.W.H."/>
            <person name="King N."/>
            <person name="Lang F.B.F."/>
            <person name="Roger A.J."/>
            <person name="Ruiz-Trillo I."/>
            <person name="Haas B."/>
            <person name="Nusbaum C."/>
            <person name="Birren B."/>
        </authorList>
    </citation>
    <scope>NUCLEOTIDE SEQUENCE [LARGE SCALE GENOMIC DNA]</scope>
    <source>
        <strain evidence="20 21">JP610</strain>
    </source>
</reference>
<keyword evidence="3 12" id="KW-0240">DNA-directed RNA polymerase</keyword>
<dbReference type="PROSITE" id="PS01166">
    <property type="entry name" value="RNA_POL_BETA"/>
    <property type="match status" value="1"/>
</dbReference>
<feature type="domain" description="RNA polymerase Rpb2" evidence="19">
    <location>
        <begin position="561"/>
        <end position="593"/>
    </location>
</feature>
<dbReference type="InterPro" id="IPR015712">
    <property type="entry name" value="DNA-dir_RNA_pol_su2"/>
</dbReference>
<evidence type="ECO:0000256" key="2">
    <source>
        <dbReference type="ARBA" id="ARBA00006835"/>
    </source>
</evidence>
<dbReference type="InterPro" id="IPR037033">
    <property type="entry name" value="DNA-dir_RNAP_su2_hyb_sf"/>
</dbReference>
<evidence type="ECO:0000256" key="8">
    <source>
        <dbReference type="ARBA" id="ARBA00023163"/>
    </source>
</evidence>
<dbReference type="CDD" id="cd00653">
    <property type="entry name" value="RNA_pol_B_RPB2"/>
    <property type="match status" value="1"/>
</dbReference>
<evidence type="ECO:0000256" key="10">
    <source>
        <dbReference type="ARBA" id="ARBA00048552"/>
    </source>
</evidence>
<keyword evidence="7" id="KW-0862">Zinc</keyword>
<dbReference type="SUPFAM" id="SSF64484">
    <property type="entry name" value="beta and beta-prime subunits of DNA dependent RNA-polymerase"/>
    <property type="match status" value="1"/>
</dbReference>
<evidence type="ECO:0000256" key="4">
    <source>
        <dbReference type="ARBA" id="ARBA00022679"/>
    </source>
</evidence>
<dbReference type="InterPro" id="IPR014724">
    <property type="entry name" value="RNA_pol_RPB2_OB-fold"/>
</dbReference>
<sequence length="1076" mass="120548">MIALELHRYLDIYVGRPNDPDIEPPKAITPMECRLRDMTYAAPILVDVEYVRGNQIVRKLGVEIGRIPVMLRSNKCHLAGKSNAELAKMGECYLDPGSYFVVNGSEKVILIQEQLSKNRVIVDKDSKFGITASVQSSTAERKSKTNLITRKGKFYLKHNSLKEEINIAVIIKGMGIESDQEIVQLVGSDHTFIDAFAPTLEECMEHQVFSKDQALNFIGERMVTRVQAPWMLKQSGQKKTKKDEAVELLRDVVIVHVPVVDKNYRPKCLYLALMVRRMIMAMNGVIKVDDKDYYGNKRLELAGALLALLFEDSFKTLNRIVRTEADKQLMKQRAEPFDILNVIKCHSSRTISQKFNQSLASGNWRIDRFKVNRAGVAQPLSRLSYISGMGMMTKISSQFEQTNKVSGPRSLQPSQWGMLCPADTPEGAQCGLQKNLALMTHITTDDEAEPILRLIMNLGVEDVNLMSGEELCAPNMYIVFLNGVIAGCTRDHQRLVRDVRAMRRAGHVSEFVSIYPSHMQSSINISSDGGRVCRPYIIVEKGQPMVTEGHIRELNQGLRSFNDFLSDGLVEYLDVNEENDSLIALNESYVNPKTTHMEIEPFTILGICVGLVPYPHHNQSPRNTYQCAMGKQAMGIIAHNQLNRFDTLLYLLVYPMRPLVQTKTLELSGYTQLPAGQNAVIAVMSYSGYDIEDALILNKAGIERGYGRCMLYRKYATTLRKYPNGLDDRIKPAPRSLETGEVPPQFASLEEDGIAAVGSRLKYDDIYINKETPTITTNAAMPRPGGGAGQPEVEYYKQPSKYKQKYDAFVDKVMLTTNTDGHLLTKLLLRTTRVPELGDKFSSRHGQKGVTGLIVSQEDMPFTDQGICPDMIMNPHGFPSRMTVGKLMELLGSKAGVMVGKMHYGTAFGGEKVEDMCRILVRHGYNYTGKDFITSGISGEPLSAYIFFGPVYYQKLKHMVQDKMHARATGPRTILTRQPTEGRANDGGQRFGEMERDCLIAYGTSGLLLERLCISSDQYSTTVCNKCGLLCDPKWCQYCKTSAEVSSLKLPYACKLLFQELTSMNIAPRITLDSAF</sequence>
<dbReference type="Proteomes" id="UP000054560">
    <property type="component" value="Unassembled WGS sequence"/>
</dbReference>